<evidence type="ECO:0000256" key="1">
    <source>
        <dbReference type="ARBA" id="ARBA00022649"/>
    </source>
</evidence>
<comment type="caution">
    <text evidence="3">The sequence shown here is derived from an EMBL/GenBank/DDBJ whole genome shotgun (WGS) entry which is preliminary data.</text>
</comment>
<dbReference type="RefSeq" id="WP_246724389.1">
    <property type="nucleotide sequence ID" value="NZ_JACIHI010000004.1"/>
</dbReference>
<dbReference type="InterPro" id="IPR009956">
    <property type="entry name" value="Post-segregation_anti-tox_CcdA"/>
</dbReference>
<evidence type="ECO:0008006" key="5">
    <source>
        <dbReference type="Google" id="ProtNLM"/>
    </source>
</evidence>
<proteinExistence type="predicted"/>
<evidence type="ECO:0000313" key="4">
    <source>
        <dbReference type="Proteomes" id="UP000533724"/>
    </source>
</evidence>
<organism evidence="3 4">
    <name type="scientific">Rhizobium esperanzae</name>
    <dbReference type="NCBI Taxonomy" id="1967781"/>
    <lineage>
        <taxon>Bacteria</taxon>
        <taxon>Pseudomonadati</taxon>
        <taxon>Pseudomonadota</taxon>
        <taxon>Alphaproteobacteria</taxon>
        <taxon>Hyphomicrobiales</taxon>
        <taxon>Rhizobiaceae</taxon>
        <taxon>Rhizobium/Agrobacterium group</taxon>
        <taxon>Rhizobium</taxon>
    </lineage>
</organism>
<sequence>MTKEKWLGSVNSYFRGDSAMKDESRATGKPGSAAGANTDPTIKEGGKAQILKQKTSDDETLPREERERLWRIENAEAIAEQNEYVAKHGLPFAKYRQF</sequence>
<evidence type="ECO:0000256" key="2">
    <source>
        <dbReference type="SAM" id="MobiDB-lite"/>
    </source>
</evidence>
<dbReference type="Pfam" id="PF07362">
    <property type="entry name" value="CcdA"/>
    <property type="match status" value="1"/>
</dbReference>
<name>A0A7W6UIZ0_9HYPH</name>
<gene>
    <name evidence="3" type="ORF">GGE15_002232</name>
</gene>
<reference evidence="3 4" key="1">
    <citation type="submission" date="2020-08" db="EMBL/GenBank/DDBJ databases">
        <title>Genomic Encyclopedia of Type Strains, Phase IV (KMG-V): Genome sequencing to study the core and pangenomes of soil and plant-associated prokaryotes.</title>
        <authorList>
            <person name="Whitman W."/>
        </authorList>
    </citation>
    <scope>NUCLEOTIDE SEQUENCE [LARGE SCALE GENOMIC DNA]</scope>
    <source>
        <strain evidence="3 4">SEMIA 414</strain>
    </source>
</reference>
<accession>A0A7W6UIZ0</accession>
<keyword evidence="1" id="KW-1277">Toxin-antitoxin system</keyword>
<feature type="region of interest" description="Disordered" evidence="2">
    <location>
        <begin position="17"/>
        <end position="63"/>
    </location>
</feature>
<dbReference type="Proteomes" id="UP000533724">
    <property type="component" value="Unassembled WGS sequence"/>
</dbReference>
<feature type="compositionally biased region" description="Basic and acidic residues" evidence="2">
    <location>
        <begin position="54"/>
        <end position="63"/>
    </location>
</feature>
<protein>
    <recommendedName>
        <fullName evidence="5">Post-segregation antitoxin CcdA</fullName>
    </recommendedName>
</protein>
<dbReference type="AlphaFoldDB" id="A0A7W6UIZ0"/>
<dbReference type="EMBL" id="JACIHI010000004">
    <property type="protein sequence ID" value="MBB4438975.1"/>
    <property type="molecule type" value="Genomic_DNA"/>
</dbReference>
<evidence type="ECO:0000313" key="3">
    <source>
        <dbReference type="EMBL" id="MBB4438975.1"/>
    </source>
</evidence>